<sequence>MKETKYKTVSLPKGLADDVKRLIDELGYWPSLSAFVREATLEKLRKERSRSPPGKIVEEPIVAFCPERE</sequence>
<accession>A0A0F9LWZ5</accession>
<name>A0A0F9LWZ5_9ZZZZ</name>
<protein>
    <submittedName>
        <fullName evidence="1">Uncharacterized protein</fullName>
    </submittedName>
</protein>
<comment type="caution">
    <text evidence="1">The sequence shown here is derived from an EMBL/GenBank/DDBJ whole genome shotgun (WGS) entry which is preliminary data.</text>
</comment>
<reference evidence="1" key="1">
    <citation type="journal article" date="2015" name="Nature">
        <title>Complex archaea that bridge the gap between prokaryotes and eukaryotes.</title>
        <authorList>
            <person name="Spang A."/>
            <person name="Saw J.H."/>
            <person name="Jorgensen S.L."/>
            <person name="Zaremba-Niedzwiedzka K."/>
            <person name="Martijn J."/>
            <person name="Lind A.E."/>
            <person name="van Eijk R."/>
            <person name="Schleper C."/>
            <person name="Guy L."/>
            <person name="Ettema T.J."/>
        </authorList>
    </citation>
    <scope>NUCLEOTIDE SEQUENCE</scope>
</reference>
<evidence type="ECO:0000313" key="1">
    <source>
        <dbReference type="EMBL" id="KKM99674.1"/>
    </source>
</evidence>
<proteinExistence type="predicted"/>
<dbReference type="EMBL" id="LAZR01005468">
    <property type="protein sequence ID" value="KKM99674.1"/>
    <property type="molecule type" value="Genomic_DNA"/>
</dbReference>
<gene>
    <name evidence="1" type="ORF">LCGC14_1145510</name>
</gene>
<dbReference type="CDD" id="cd22231">
    <property type="entry name" value="RHH_NikR_HicB-like"/>
    <property type="match status" value="1"/>
</dbReference>
<dbReference type="AlphaFoldDB" id="A0A0F9LWZ5"/>
<organism evidence="1">
    <name type="scientific">marine sediment metagenome</name>
    <dbReference type="NCBI Taxonomy" id="412755"/>
    <lineage>
        <taxon>unclassified sequences</taxon>
        <taxon>metagenomes</taxon>
        <taxon>ecological metagenomes</taxon>
    </lineage>
</organism>